<proteinExistence type="predicted"/>
<accession>K9YSJ7</accession>
<dbReference type="OrthoDB" id="571432at2"/>
<reference evidence="1" key="1">
    <citation type="submission" date="2012-04" db="EMBL/GenBank/DDBJ databases">
        <title>Finished genome of Dactylococcopsis salina PCC 8305.</title>
        <authorList>
            <consortium name="US DOE Joint Genome Institute"/>
            <person name="Gugger M."/>
            <person name="Coursin T."/>
            <person name="Rippka R."/>
            <person name="Tandeau De Marsac N."/>
            <person name="Huntemann M."/>
            <person name="Wei C.-L."/>
            <person name="Han J."/>
            <person name="Detter J.C."/>
            <person name="Han C."/>
            <person name="Tapia R."/>
            <person name="Daligault H."/>
            <person name="Chen A."/>
            <person name="Krypides N."/>
            <person name="Mavromatis K."/>
            <person name="Markowitz V."/>
            <person name="Szeto E."/>
            <person name="Ivanova N."/>
            <person name="Ovchinnikova G."/>
            <person name="Pagani I."/>
            <person name="Pati A."/>
            <person name="Goodwin L."/>
            <person name="Peters L."/>
            <person name="Pitluck S."/>
            <person name="Woyke T."/>
            <person name="Kerfeld C."/>
        </authorList>
    </citation>
    <scope>NUCLEOTIDE SEQUENCE [LARGE SCALE GENOMIC DNA]</scope>
    <source>
        <strain evidence="1">PCC 8305</strain>
    </source>
</reference>
<dbReference type="STRING" id="13035.Dacsa_0284"/>
<dbReference type="EMBL" id="CP003944">
    <property type="protein sequence ID" value="AFZ49088.1"/>
    <property type="molecule type" value="Genomic_DNA"/>
</dbReference>
<protein>
    <recommendedName>
        <fullName evidence="3">Restriction endonuclease subunit R</fullName>
    </recommendedName>
</protein>
<evidence type="ECO:0008006" key="3">
    <source>
        <dbReference type="Google" id="ProtNLM"/>
    </source>
</evidence>
<sequence length="214" mass="24855">MVQTVQAQNIDMRYVIDHFGIRFNRDENFFREWQENLPEITDSQKQYLDQVREGYFNLLEHPPLLEGVVKMAILDPILFIGGFFLSPFYIRSEQPIDIALEDQDVVVRGRIDSLVLQEQLWLMVIESKKFAFSTEEGLAQLLVYMLANPNPEQPTYGMVTTGGSFLFVKLLKTETPQYTTSRLFGTRNIGDLYEVLRILRKLTAVVRSNENHTL</sequence>
<organism evidence="1 2">
    <name type="scientific">Dactylococcopsis salina (strain PCC 8305)</name>
    <name type="common">Myxobactron salinum</name>
    <dbReference type="NCBI Taxonomy" id="13035"/>
    <lineage>
        <taxon>Bacteria</taxon>
        <taxon>Bacillati</taxon>
        <taxon>Cyanobacteriota</taxon>
        <taxon>Cyanophyceae</taxon>
        <taxon>Nodosilineales</taxon>
        <taxon>Cymatolegaceae</taxon>
        <taxon>Dactylococcopsis</taxon>
    </lineage>
</organism>
<name>K9YSJ7_DACS8</name>
<dbReference type="KEGG" id="dsl:Dacsa_0284"/>
<dbReference type="PATRIC" id="fig|13035.3.peg.326"/>
<evidence type="ECO:0000313" key="2">
    <source>
        <dbReference type="Proteomes" id="UP000010482"/>
    </source>
</evidence>
<dbReference type="HOGENOM" id="CLU_090272_0_0_3"/>
<dbReference type="AlphaFoldDB" id="K9YSJ7"/>
<dbReference type="Proteomes" id="UP000010482">
    <property type="component" value="Chromosome"/>
</dbReference>
<evidence type="ECO:0000313" key="1">
    <source>
        <dbReference type="EMBL" id="AFZ49088.1"/>
    </source>
</evidence>
<keyword evidence="2" id="KW-1185">Reference proteome</keyword>
<dbReference type="RefSeq" id="WP_015228101.1">
    <property type="nucleotide sequence ID" value="NC_019780.1"/>
</dbReference>
<gene>
    <name evidence="1" type="ORF">Dacsa_0284</name>
</gene>
<dbReference type="eggNOG" id="COG4096">
    <property type="taxonomic scope" value="Bacteria"/>
</dbReference>